<evidence type="ECO:0000256" key="1">
    <source>
        <dbReference type="SAM" id="Phobius"/>
    </source>
</evidence>
<dbReference type="Proteomes" id="UP000694871">
    <property type="component" value="Unplaced"/>
</dbReference>
<dbReference type="RefSeq" id="XP_015271590.1">
    <property type="nucleotide sequence ID" value="XM_015416104.1"/>
</dbReference>
<proteinExistence type="predicted"/>
<sequence length="328" mass="37014">MKDDISVCEPLLEEGDHSNLVPVQRVSYRERLWGILPHRSVIPCLNLWNHLDYGKASFPHKTSKEKATMTEATGPPVKKRICTLLLALIFLAIVLIMLSASYLFFIWSPWSQPAQAEVDWITVCENTTEAILVVPEKLSVATLLKAQSQEPPQRAMRNCLDEAVLKFSEEGVLKKNARMVLQCNGTRREFLSGEGENDIEVVWISGRVEYLVHEASPEVRVARLGRHPLPLNLTTIIGVREDLATQAALEELQDCLDKVVQEFPREPMVVQNSAMLMVSCGADLSFISGEGQTKINVYREDYMNGDIQYQVKATGWAWWARLFTRGST</sequence>
<organism evidence="2 3">
    <name type="scientific">Gekko japonicus</name>
    <name type="common">Schlegel's Japanese gecko</name>
    <dbReference type="NCBI Taxonomy" id="146911"/>
    <lineage>
        <taxon>Eukaryota</taxon>
        <taxon>Metazoa</taxon>
        <taxon>Chordata</taxon>
        <taxon>Craniata</taxon>
        <taxon>Vertebrata</taxon>
        <taxon>Euteleostomi</taxon>
        <taxon>Lepidosauria</taxon>
        <taxon>Squamata</taxon>
        <taxon>Bifurcata</taxon>
        <taxon>Gekkota</taxon>
        <taxon>Gekkonidae</taxon>
        <taxon>Gekkoninae</taxon>
        <taxon>Gekko</taxon>
    </lineage>
</organism>
<keyword evidence="1" id="KW-0812">Transmembrane</keyword>
<reference evidence="3" key="1">
    <citation type="submission" date="2025-08" db="UniProtKB">
        <authorList>
            <consortium name="RefSeq"/>
        </authorList>
    </citation>
    <scope>IDENTIFICATION</scope>
</reference>
<gene>
    <name evidence="3" type="primary">LOC107114564</name>
</gene>
<dbReference type="GeneID" id="107114564"/>
<protein>
    <submittedName>
        <fullName evidence="3">Uncharacterized protein LOC107114564</fullName>
    </submittedName>
</protein>
<keyword evidence="1" id="KW-0472">Membrane</keyword>
<name>A0ABM1KD03_GEKJA</name>
<accession>A0ABM1KD03</accession>
<keyword evidence="1" id="KW-1133">Transmembrane helix</keyword>
<evidence type="ECO:0000313" key="3">
    <source>
        <dbReference type="RefSeq" id="XP_015271590.1"/>
    </source>
</evidence>
<keyword evidence="2" id="KW-1185">Reference proteome</keyword>
<feature type="transmembrane region" description="Helical" evidence="1">
    <location>
        <begin position="84"/>
        <end position="107"/>
    </location>
</feature>
<evidence type="ECO:0000313" key="2">
    <source>
        <dbReference type="Proteomes" id="UP000694871"/>
    </source>
</evidence>